<evidence type="ECO:0000313" key="13">
    <source>
        <dbReference type="EMBL" id="RTZ80435.1"/>
    </source>
</evidence>
<dbReference type="Pfam" id="PF04055">
    <property type="entry name" value="Radical_SAM"/>
    <property type="match status" value="1"/>
</dbReference>
<evidence type="ECO:0000256" key="9">
    <source>
        <dbReference type="HAMAP-Rule" id="MF_01865"/>
    </source>
</evidence>
<dbReference type="GO" id="GO:0006400">
    <property type="term" value="P:tRNA modification"/>
    <property type="evidence" value="ECO:0007669"/>
    <property type="project" value="InterPro"/>
</dbReference>
<dbReference type="Gene3D" id="2.40.50.140">
    <property type="entry name" value="Nucleic acid-binding proteins"/>
    <property type="match status" value="1"/>
</dbReference>
<accession>A0A432GA63</accession>
<keyword evidence="7 9" id="KW-0408">Iron</keyword>
<dbReference type="PROSITE" id="PS01278">
    <property type="entry name" value="MTTASE_RADICAL"/>
    <property type="match status" value="1"/>
</dbReference>
<dbReference type="FunFam" id="3.80.30.20:FF:000001">
    <property type="entry name" value="tRNA-2-methylthio-N(6)-dimethylallyladenosine synthase 2"/>
    <property type="match status" value="1"/>
</dbReference>
<comment type="catalytic activity">
    <reaction evidence="9">
        <text>L-aspartate(89)-[ribosomal protein uS12]-hydrogen + (sulfur carrier)-SH + AH2 + 2 S-adenosyl-L-methionine = 3-methylsulfanyl-L-aspartate(89)-[ribosomal protein uS12]-hydrogen + (sulfur carrier)-H + 5'-deoxyadenosine + L-methionine + A + S-adenosyl-L-homocysteine + 2 H(+)</text>
        <dbReference type="Rhea" id="RHEA:37087"/>
        <dbReference type="Rhea" id="RHEA-COMP:10460"/>
        <dbReference type="Rhea" id="RHEA-COMP:10461"/>
        <dbReference type="Rhea" id="RHEA-COMP:14737"/>
        <dbReference type="Rhea" id="RHEA-COMP:14739"/>
        <dbReference type="ChEBI" id="CHEBI:13193"/>
        <dbReference type="ChEBI" id="CHEBI:15378"/>
        <dbReference type="ChEBI" id="CHEBI:17319"/>
        <dbReference type="ChEBI" id="CHEBI:17499"/>
        <dbReference type="ChEBI" id="CHEBI:29917"/>
        <dbReference type="ChEBI" id="CHEBI:29961"/>
        <dbReference type="ChEBI" id="CHEBI:57844"/>
        <dbReference type="ChEBI" id="CHEBI:57856"/>
        <dbReference type="ChEBI" id="CHEBI:59789"/>
        <dbReference type="ChEBI" id="CHEBI:64428"/>
        <dbReference type="ChEBI" id="CHEBI:73599"/>
        <dbReference type="EC" id="2.8.4.4"/>
    </reaction>
</comment>
<proteinExistence type="inferred from homology"/>
<dbReference type="PROSITE" id="PS51918">
    <property type="entry name" value="RADICAL_SAM"/>
    <property type="match status" value="1"/>
</dbReference>
<dbReference type="InterPro" id="IPR023404">
    <property type="entry name" value="rSAM_horseshoe"/>
</dbReference>
<feature type="binding site" evidence="9">
    <location>
        <position position="61"/>
    </location>
    <ligand>
        <name>[4Fe-4S] cluster</name>
        <dbReference type="ChEBI" id="CHEBI:49883"/>
        <label>1</label>
    </ligand>
</feature>
<comment type="function">
    <text evidence="1">Catalyzes the methylthiolation of N6-(dimethylallyl)adenosine (i(6)A), leading to the formation of 2-methylthio-N6-(dimethylallyl)adenosine (ms(2)i(6)A) at position 37 in tRNAs that read codons beginning with uridine.</text>
</comment>
<dbReference type="SFLD" id="SFLDG01061">
    <property type="entry name" value="methylthiotransferase"/>
    <property type="match status" value="1"/>
</dbReference>
<dbReference type="Pfam" id="PF00919">
    <property type="entry name" value="UPF0004"/>
    <property type="match status" value="1"/>
</dbReference>
<feature type="binding site" evidence="9">
    <location>
        <position position="176"/>
    </location>
    <ligand>
        <name>[4Fe-4S] cluster</name>
        <dbReference type="ChEBI" id="CHEBI:49883"/>
        <label>2</label>
        <note>4Fe-4S-S-AdoMet</note>
    </ligand>
</feature>
<dbReference type="PROSITE" id="PS51449">
    <property type="entry name" value="MTTASE_N"/>
    <property type="match status" value="1"/>
</dbReference>
<dbReference type="Gene3D" id="3.40.50.12160">
    <property type="entry name" value="Methylthiotransferase, N-terminal domain"/>
    <property type="match status" value="1"/>
</dbReference>
<feature type="domain" description="MTTase N-terminal" evidence="11">
    <location>
        <begin position="16"/>
        <end position="132"/>
    </location>
</feature>
<keyword evidence="2 9" id="KW-0004">4Fe-4S</keyword>
<comment type="subcellular location">
    <subcellularLocation>
        <location evidence="9">Cytoplasm</location>
    </subcellularLocation>
</comment>
<feature type="domain" description="TRAM" evidence="10">
    <location>
        <begin position="391"/>
        <end position="458"/>
    </location>
</feature>
<dbReference type="NCBIfam" id="TIGR01125">
    <property type="entry name" value="30S ribosomal protein S12 methylthiotransferase RimO"/>
    <property type="match status" value="1"/>
</dbReference>
<dbReference type="HAMAP" id="MF_01865">
    <property type="entry name" value="MTTase_RimO"/>
    <property type="match status" value="1"/>
</dbReference>
<dbReference type="Gene3D" id="3.80.30.20">
    <property type="entry name" value="tm_1862 like domain"/>
    <property type="match status" value="1"/>
</dbReference>
<keyword evidence="13" id="KW-0687">Ribonucleoprotein</keyword>
<feature type="domain" description="Radical SAM core" evidence="12">
    <location>
        <begin position="158"/>
        <end position="389"/>
    </location>
</feature>
<dbReference type="EC" id="2.8.4.4" evidence="9"/>
<evidence type="ECO:0000259" key="12">
    <source>
        <dbReference type="PROSITE" id="PS51918"/>
    </source>
</evidence>
<dbReference type="NCBIfam" id="TIGR00089">
    <property type="entry name" value="MiaB/RimO family radical SAM methylthiotransferase"/>
    <property type="match status" value="1"/>
</dbReference>
<comment type="similarity">
    <text evidence="9">Belongs to the methylthiotransferase family. RimO subfamily.</text>
</comment>
<dbReference type="AlphaFoldDB" id="A0A432GA63"/>
<evidence type="ECO:0000259" key="11">
    <source>
        <dbReference type="PROSITE" id="PS51449"/>
    </source>
</evidence>
<dbReference type="InterPro" id="IPR005839">
    <property type="entry name" value="Methylthiotransferase"/>
</dbReference>
<dbReference type="InterPro" id="IPR013848">
    <property type="entry name" value="Methylthiotransferase_N"/>
</dbReference>
<dbReference type="SFLD" id="SFLDG01082">
    <property type="entry name" value="B12-binding_domain_containing"/>
    <property type="match status" value="1"/>
</dbReference>
<dbReference type="PROSITE" id="PS50926">
    <property type="entry name" value="TRAM"/>
    <property type="match status" value="1"/>
</dbReference>
<evidence type="ECO:0000256" key="4">
    <source>
        <dbReference type="ARBA" id="ARBA00022679"/>
    </source>
</evidence>
<dbReference type="InterPro" id="IPR038135">
    <property type="entry name" value="Methylthiotransferase_N_sf"/>
</dbReference>
<gene>
    <name evidence="9 13" type="primary">rimO</name>
    <name evidence="13" type="ORF">DSY97_03345</name>
</gene>
<keyword evidence="5 9" id="KW-0949">S-adenosyl-L-methionine</keyword>
<dbReference type="Proteomes" id="UP000286801">
    <property type="component" value="Unassembled WGS sequence"/>
</dbReference>
<dbReference type="Pfam" id="PF18693">
    <property type="entry name" value="TRAM_2"/>
    <property type="match status" value="1"/>
</dbReference>
<dbReference type="InterPro" id="IPR005840">
    <property type="entry name" value="Ribosomal_uS12_MeSTrfase_RimO"/>
</dbReference>
<dbReference type="InterPro" id="IPR012340">
    <property type="entry name" value="NA-bd_OB-fold"/>
</dbReference>
<keyword evidence="4 9" id="KW-0808">Transferase</keyword>
<dbReference type="GO" id="GO:0005829">
    <property type="term" value="C:cytosol"/>
    <property type="evidence" value="ECO:0007669"/>
    <property type="project" value="TreeGrafter"/>
</dbReference>
<evidence type="ECO:0000256" key="8">
    <source>
        <dbReference type="ARBA" id="ARBA00023014"/>
    </source>
</evidence>
<feature type="binding site" evidence="9">
    <location>
        <position position="25"/>
    </location>
    <ligand>
        <name>[4Fe-4S] cluster</name>
        <dbReference type="ChEBI" id="CHEBI:49883"/>
        <label>1</label>
    </ligand>
</feature>
<dbReference type="GO" id="GO:0051539">
    <property type="term" value="F:4 iron, 4 sulfur cluster binding"/>
    <property type="evidence" value="ECO:0007669"/>
    <property type="project" value="UniProtKB-UniRule"/>
</dbReference>
<evidence type="ECO:0000256" key="2">
    <source>
        <dbReference type="ARBA" id="ARBA00022485"/>
    </source>
</evidence>
<keyword evidence="6 9" id="KW-0479">Metal-binding</keyword>
<evidence type="ECO:0000256" key="7">
    <source>
        <dbReference type="ARBA" id="ARBA00023004"/>
    </source>
</evidence>
<dbReference type="SUPFAM" id="SSF102114">
    <property type="entry name" value="Radical SAM enzymes"/>
    <property type="match status" value="1"/>
</dbReference>
<dbReference type="PANTHER" id="PTHR43837:SF1">
    <property type="entry name" value="RIBOSOMAL PROTEIN US12 METHYLTHIOTRANSFERASE RIMO"/>
    <property type="match status" value="1"/>
</dbReference>
<dbReference type="InterPro" id="IPR002792">
    <property type="entry name" value="TRAM_dom"/>
</dbReference>
<evidence type="ECO:0000256" key="6">
    <source>
        <dbReference type="ARBA" id="ARBA00022723"/>
    </source>
</evidence>
<dbReference type="InterPro" id="IPR006638">
    <property type="entry name" value="Elp3/MiaA/NifB-like_rSAM"/>
</dbReference>
<dbReference type="GO" id="GO:0046872">
    <property type="term" value="F:metal ion binding"/>
    <property type="evidence" value="ECO:0007669"/>
    <property type="project" value="UniProtKB-KW"/>
</dbReference>
<dbReference type="GO" id="GO:0035599">
    <property type="term" value="F:aspartic acid methylthiotransferase activity"/>
    <property type="evidence" value="ECO:0007669"/>
    <property type="project" value="TreeGrafter"/>
</dbReference>
<comment type="function">
    <text evidence="9">Catalyzes the methylthiolation of an aspartic acid residue of ribosomal protein uS12.</text>
</comment>
<comment type="caution">
    <text evidence="13">The sequence shown here is derived from an EMBL/GenBank/DDBJ whole genome shotgun (WGS) entry which is preliminary data.</text>
</comment>
<reference evidence="13 14" key="1">
    <citation type="submission" date="2018-06" db="EMBL/GenBank/DDBJ databases">
        <title>Combined omics and stable isotope probing to characterize newly discovered Mariana Back-Arc vent microbial communities.</title>
        <authorList>
            <person name="Trembath-Reichert E."/>
            <person name="Huber J.A."/>
        </authorList>
    </citation>
    <scope>NUCLEOTIDE SEQUENCE [LARGE SCALE GENOMIC DNA]</scope>
    <source>
        <strain evidence="13">MAG 63_1</strain>
    </source>
</reference>
<comment type="cofactor">
    <cofactor evidence="9">
        <name>[4Fe-4S] cluster</name>
        <dbReference type="ChEBI" id="CHEBI:49883"/>
    </cofactor>
    <text evidence="9">Binds 2 [4Fe-4S] clusters. One cluster is coordinated with 3 cysteines and an exchangeable S-adenosyl-L-methionine.</text>
</comment>
<dbReference type="InterPro" id="IPR058240">
    <property type="entry name" value="rSAM_sf"/>
</dbReference>
<dbReference type="InterPro" id="IPR007197">
    <property type="entry name" value="rSAM"/>
</dbReference>
<dbReference type="SFLD" id="SFLDS00029">
    <property type="entry name" value="Radical_SAM"/>
    <property type="match status" value="1"/>
</dbReference>
<dbReference type="SFLD" id="SFLDF00274">
    <property type="entry name" value="ribosomal_protein_S12_methylth"/>
    <property type="match status" value="1"/>
</dbReference>
<sequence>MTSPVAESVSPSHEKKRIYLETLGCSKNQVDSEIMLASLQNQGFEMTKTPDSAEVIIVNTCAFLTEASEESINRILELSDFKSTGNCEKLVATGCLTQRYQDSLAELIPELDGLFGSNGFEQIPELVYSMYEGTGQTKLNLKQKPHYRQFEKQARIQTTPRHYTYLKVAEGCSNMCSFCNIPALRGNFSSRTVNSIVTEIINLTKKGVKEINLISQDTSSYGKDFKNGTGLATLLKNISKIEGDFWIRLFYCYPNSFTDEVMEVIAGDKRFCRYLDMPFQHINNEVLKAMNRKIDRAQVENKIQEIQKHLPDLAWRTTFIVGFPTETEDHFHELLEFVSAGHFLHVGVFSYSHEDNIRSAKLGDPVPKSLKQERRKQLMEAQQKVSSGRNKSWIGKQLKVLVDGLSEESDLLLQGRSEFQGPDVDGLVYINDGTARPGTFNNVEITESHTYDLIGRIV</sequence>
<dbReference type="PANTHER" id="PTHR43837">
    <property type="entry name" value="RIBOSOMAL PROTEIN S12 METHYLTHIOTRANSFERASE RIMO"/>
    <property type="match status" value="1"/>
</dbReference>
<keyword evidence="3 9" id="KW-0963">Cytoplasm</keyword>
<dbReference type="GO" id="GO:0005840">
    <property type="term" value="C:ribosome"/>
    <property type="evidence" value="ECO:0007669"/>
    <property type="project" value="UniProtKB-KW"/>
</dbReference>
<dbReference type="InterPro" id="IPR020612">
    <property type="entry name" value="Methylthiotransferase_CS"/>
</dbReference>
<name>A0A432GA63_9DELT</name>
<feature type="binding site" evidence="9">
    <location>
        <position position="172"/>
    </location>
    <ligand>
        <name>[4Fe-4S] cluster</name>
        <dbReference type="ChEBI" id="CHEBI:49883"/>
        <label>2</label>
        <note>4Fe-4S-S-AdoMet</note>
    </ligand>
</feature>
<dbReference type="EMBL" id="QNZL01000088">
    <property type="protein sequence ID" value="RTZ80435.1"/>
    <property type="molecule type" value="Genomic_DNA"/>
</dbReference>
<organism evidence="13 14">
    <name type="scientific">SAR324 cluster bacterium</name>
    <dbReference type="NCBI Taxonomy" id="2024889"/>
    <lineage>
        <taxon>Bacteria</taxon>
        <taxon>Deltaproteobacteria</taxon>
        <taxon>SAR324 cluster</taxon>
    </lineage>
</organism>
<evidence type="ECO:0000256" key="3">
    <source>
        <dbReference type="ARBA" id="ARBA00022490"/>
    </source>
</evidence>
<feature type="binding site" evidence="9">
    <location>
        <position position="95"/>
    </location>
    <ligand>
        <name>[4Fe-4S] cluster</name>
        <dbReference type="ChEBI" id="CHEBI:49883"/>
        <label>1</label>
    </ligand>
</feature>
<evidence type="ECO:0000313" key="14">
    <source>
        <dbReference type="Proteomes" id="UP000286801"/>
    </source>
</evidence>
<keyword evidence="8 9" id="KW-0411">Iron-sulfur</keyword>
<dbReference type="FunFam" id="3.40.50.12160:FF:000003">
    <property type="entry name" value="CDK5 regulatory subunit-associated protein 1"/>
    <property type="match status" value="1"/>
</dbReference>
<dbReference type="GO" id="GO:0103039">
    <property type="term" value="F:protein methylthiotransferase activity"/>
    <property type="evidence" value="ECO:0007669"/>
    <property type="project" value="UniProtKB-EC"/>
</dbReference>
<dbReference type="SMART" id="SM00729">
    <property type="entry name" value="Elp3"/>
    <property type="match status" value="1"/>
</dbReference>
<evidence type="ECO:0000256" key="1">
    <source>
        <dbReference type="ARBA" id="ARBA00003234"/>
    </source>
</evidence>
<protein>
    <recommendedName>
        <fullName evidence="9">Ribosomal protein uS12 methylthiotransferase RimO</fullName>
        <shortName evidence="9">uS12 MTTase</shortName>
        <shortName evidence="9">uS12 methylthiotransferase</shortName>
        <ecNumber evidence="9">2.8.4.4</ecNumber>
    </recommendedName>
    <alternativeName>
        <fullName evidence="9">Ribosomal protein uS12 (aspartate-C(3))-methylthiotransferase</fullName>
    </alternativeName>
    <alternativeName>
        <fullName evidence="9">Ribosome maturation factor RimO</fullName>
    </alternativeName>
</protein>
<evidence type="ECO:0000256" key="5">
    <source>
        <dbReference type="ARBA" id="ARBA00022691"/>
    </source>
</evidence>
<feature type="binding site" evidence="9">
    <location>
        <position position="179"/>
    </location>
    <ligand>
        <name>[4Fe-4S] cluster</name>
        <dbReference type="ChEBI" id="CHEBI:49883"/>
        <label>2</label>
        <note>4Fe-4S-S-AdoMet</note>
    </ligand>
</feature>
<keyword evidence="13" id="KW-0689">Ribosomal protein</keyword>
<evidence type="ECO:0000259" key="10">
    <source>
        <dbReference type="PROSITE" id="PS50926"/>
    </source>
</evidence>